<dbReference type="SUPFAM" id="SSF52540">
    <property type="entry name" value="P-loop containing nucleoside triphosphate hydrolases"/>
    <property type="match status" value="1"/>
</dbReference>
<dbReference type="EMBL" id="FNBI01000010">
    <property type="protein sequence ID" value="SDG05805.1"/>
    <property type="molecule type" value="Genomic_DNA"/>
</dbReference>
<dbReference type="AlphaFoldDB" id="A0A1G7R528"/>
<evidence type="ECO:0000313" key="3">
    <source>
        <dbReference type="EMBL" id="SDG05805.1"/>
    </source>
</evidence>
<name>A0A1G7R528_9SPHN</name>
<protein>
    <submittedName>
        <fullName evidence="2">Chromosomal replication initiator DnaA</fullName>
    </submittedName>
</protein>
<dbReference type="Gene3D" id="3.40.50.300">
    <property type="entry name" value="P-loop containing nucleotide triphosphate hydrolases"/>
    <property type="match status" value="1"/>
</dbReference>
<sequence>MSQMALPLVWPADPRSDAFLITPSNAHAAQMLDRWEGWPTRTAVLTGPRKSGRSLLARIFAARSGGTIIDDAERLPEAQIFHAWNRAQAEGRPLVIVADAAPPVWAVKLPDLRSRLANSTLAEIDAPDDELIPLLLDQLFTRRGLFAGPDLIEWLATRIERSHLAVIRTVDMLDQQAMERQKRLSIPLARATLTEAGLIADP</sequence>
<dbReference type="RefSeq" id="WP_149683430.1">
    <property type="nucleotide sequence ID" value="NZ_FNBI01000010.1"/>
</dbReference>
<dbReference type="Proteomes" id="UP000436801">
    <property type="component" value="Unassembled WGS sequence"/>
</dbReference>
<dbReference type="InterPro" id="IPR055199">
    <property type="entry name" value="Hda_lid"/>
</dbReference>
<dbReference type="OrthoDB" id="7390113at2"/>
<accession>A0A1G7R528</accession>
<organism evidence="3 4">
    <name type="scientific">Sphingomonas carotinifaciens</name>
    <dbReference type="NCBI Taxonomy" id="1166323"/>
    <lineage>
        <taxon>Bacteria</taxon>
        <taxon>Pseudomonadati</taxon>
        <taxon>Pseudomonadota</taxon>
        <taxon>Alphaproteobacteria</taxon>
        <taxon>Sphingomonadales</taxon>
        <taxon>Sphingomonadaceae</taxon>
        <taxon>Sphingomonas</taxon>
    </lineage>
</organism>
<keyword evidence="4" id="KW-1185">Reference proteome</keyword>
<proteinExistence type="predicted"/>
<gene>
    <name evidence="2" type="ORF">GQR91_14270</name>
    <name evidence="3" type="ORF">SAMN05216557_11051</name>
</gene>
<feature type="domain" description="Hda lid" evidence="1">
    <location>
        <begin position="141"/>
        <end position="193"/>
    </location>
</feature>
<dbReference type="Pfam" id="PF22688">
    <property type="entry name" value="Hda_lid"/>
    <property type="match status" value="1"/>
</dbReference>
<dbReference type="InterPro" id="IPR027417">
    <property type="entry name" value="P-loop_NTPase"/>
</dbReference>
<dbReference type="Gene3D" id="1.10.8.60">
    <property type="match status" value="1"/>
</dbReference>
<evidence type="ECO:0000313" key="5">
    <source>
        <dbReference type="Proteomes" id="UP000436801"/>
    </source>
</evidence>
<dbReference type="EMBL" id="WSUT01000005">
    <property type="protein sequence ID" value="MWC44793.1"/>
    <property type="molecule type" value="Genomic_DNA"/>
</dbReference>
<evidence type="ECO:0000313" key="2">
    <source>
        <dbReference type="EMBL" id="MWC44793.1"/>
    </source>
</evidence>
<dbReference type="Proteomes" id="UP000323502">
    <property type="component" value="Unassembled WGS sequence"/>
</dbReference>
<evidence type="ECO:0000259" key="1">
    <source>
        <dbReference type="Pfam" id="PF22688"/>
    </source>
</evidence>
<reference evidence="2 5" key="2">
    <citation type="submission" date="2019-12" db="EMBL/GenBank/DDBJ databases">
        <authorList>
            <person name="Zheng J."/>
        </authorList>
    </citation>
    <scope>NUCLEOTIDE SEQUENCE [LARGE SCALE GENOMIC DNA]</scope>
    <source>
        <strain evidence="2 5">DSM 27347</strain>
    </source>
</reference>
<reference evidence="3 4" key="1">
    <citation type="submission" date="2016-10" db="EMBL/GenBank/DDBJ databases">
        <authorList>
            <person name="Varghese N."/>
            <person name="Submissions S."/>
        </authorList>
    </citation>
    <scope>NUCLEOTIDE SEQUENCE [LARGE SCALE GENOMIC DNA]</scope>
    <source>
        <strain evidence="3 4">S7-754</strain>
    </source>
</reference>
<evidence type="ECO:0000313" key="4">
    <source>
        <dbReference type="Proteomes" id="UP000323502"/>
    </source>
</evidence>